<reference evidence="15 16" key="1">
    <citation type="submission" date="2024-06" db="EMBL/GenBank/DDBJ databases">
        <title>Genomic Encyclopedia of Type Strains, Phase IV (KMG-IV): sequencing the most valuable type-strain genomes for metagenomic binning, comparative biology and taxonomic classification.</title>
        <authorList>
            <person name="Goeker M."/>
        </authorList>
    </citation>
    <scope>NUCLEOTIDE SEQUENCE [LARGE SCALE GENOMIC DNA]</scope>
    <source>
        <strain evidence="15 16">DSM 23520</strain>
    </source>
</reference>
<dbReference type="Proteomes" id="UP001549167">
    <property type="component" value="Unassembled WGS sequence"/>
</dbReference>
<dbReference type="InterPro" id="IPR004474">
    <property type="entry name" value="LytR_CpsA_psr"/>
</dbReference>
<evidence type="ECO:0000256" key="1">
    <source>
        <dbReference type="ARBA" id="ARBA00004401"/>
    </source>
</evidence>
<keyword evidence="16" id="KW-1185">Reference proteome</keyword>
<comment type="subcellular location">
    <subcellularLocation>
        <location evidence="1">Cell membrane</location>
        <topology evidence="1">Single-pass type II membrane protein</topology>
    </subcellularLocation>
</comment>
<keyword evidence="3" id="KW-1003">Cell membrane</keyword>
<comment type="similarity">
    <text evidence="2">Belongs to the LytR/CpsA/Psr (LCP) family.</text>
</comment>
<evidence type="ECO:0000256" key="8">
    <source>
        <dbReference type="ARBA" id="ARBA00023136"/>
    </source>
</evidence>
<protein>
    <recommendedName>
        <fullName evidence="11">Regulatory protein MsrR</fullName>
    </recommendedName>
</protein>
<feature type="region of interest" description="Disordered" evidence="12">
    <location>
        <begin position="56"/>
        <end position="101"/>
    </location>
</feature>
<evidence type="ECO:0000256" key="9">
    <source>
        <dbReference type="ARBA" id="ARBA00023163"/>
    </source>
</evidence>
<dbReference type="Gene3D" id="3.40.630.190">
    <property type="entry name" value="LCP protein"/>
    <property type="match status" value="1"/>
</dbReference>
<evidence type="ECO:0000256" key="11">
    <source>
        <dbReference type="ARBA" id="ARBA00040752"/>
    </source>
</evidence>
<keyword evidence="4 13" id="KW-0812">Transmembrane</keyword>
<dbReference type="InterPro" id="IPR050922">
    <property type="entry name" value="LytR/CpsA/Psr_CW_biosynth"/>
</dbReference>
<comment type="caution">
    <text evidence="15">The sequence shown here is derived from an EMBL/GenBank/DDBJ whole genome shotgun (WGS) entry which is preliminary data.</text>
</comment>
<accession>A0ABV2KXB8</accession>
<evidence type="ECO:0000256" key="2">
    <source>
        <dbReference type="ARBA" id="ARBA00006068"/>
    </source>
</evidence>
<keyword evidence="9" id="KW-0804">Transcription</keyword>
<evidence type="ECO:0000256" key="4">
    <source>
        <dbReference type="ARBA" id="ARBA00022692"/>
    </source>
</evidence>
<dbReference type="EMBL" id="JBEPMX010000014">
    <property type="protein sequence ID" value="MET3684232.1"/>
    <property type="molecule type" value="Genomic_DNA"/>
</dbReference>
<dbReference type="RefSeq" id="WP_354221389.1">
    <property type="nucleotide sequence ID" value="NZ_JBEPMX010000014.1"/>
</dbReference>
<evidence type="ECO:0000313" key="15">
    <source>
        <dbReference type="EMBL" id="MET3684232.1"/>
    </source>
</evidence>
<dbReference type="PANTHER" id="PTHR33392">
    <property type="entry name" value="POLYISOPRENYL-TEICHOIC ACID--PEPTIDOGLYCAN TEICHOIC ACID TRANSFERASE TAGU"/>
    <property type="match status" value="1"/>
</dbReference>
<gene>
    <name evidence="15" type="ORF">ABID56_002358</name>
</gene>
<dbReference type="PANTHER" id="PTHR33392:SF8">
    <property type="entry name" value="REGULATORY PROTEIN MSRR"/>
    <property type="match status" value="1"/>
</dbReference>
<organism evidence="15 16">
    <name type="scientific">Alkalibacillus flavidus</name>
    <dbReference type="NCBI Taxonomy" id="546021"/>
    <lineage>
        <taxon>Bacteria</taxon>
        <taxon>Bacillati</taxon>
        <taxon>Bacillota</taxon>
        <taxon>Bacilli</taxon>
        <taxon>Bacillales</taxon>
        <taxon>Bacillaceae</taxon>
        <taxon>Alkalibacillus</taxon>
    </lineage>
</organism>
<sequence>MRRIEARKARRRKRMIRRLVIIMSVIAVGVIVGISYSYYEYTAGKKAAEEEMDEFQTEEEQEQNEEFREEFQGDESGDGATNVLLVGKDSSGGQSNNTDTIMIGQYDPEKETAKLVSIMRDMYVEIPGHENNKINAAFAYGGPELLRKTIKENFDINIDYYAMVDFKGFESIVDTIAPGGLEIDVEKDMHYQSNDGLVNINLNAGEQKLSGDKVLEYARFRADNENDFGRVRRQQQVISAIKDQMMSFTGVSKLPRAVGTLEPYVNTNMETGTIISTMTDYFRNTPSQIQTMRVPVDGSYQNEYYDHAGLALEVDFDENTQKLKDFLSKTDANVETAANEDDQNEDES</sequence>
<evidence type="ECO:0000256" key="7">
    <source>
        <dbReference type="ARBA" id="ARBA00023015"/>
    </source>
</evidence>
<keyword evidence="6 13" id="KW-1133">Transmembrane helix</keyword>
<keyword evidence="5" id="KW-0735">Signal-anchor</keyword>
<evidence type="ECO:0000256" key="6">
    <source>
        <dbReference type="ARBA" id="ARBA00022989"/>
    </source>
</evidence>
<proteinExistence type="inferred from homology"/>
<comment type="function">
    <text evidence="10">Involved in SarA attenuation. Affects resistance to oxacillin and teicoplanin, as well as the synthesis of virulence factors.</text>
</comment>
<evidence type="ECO:0000313" key="16">
    <source>
        <dbReference type="Proteomes" id="UP001549167"/>
    </source>
</evidence>
<name>A0ABV2KXB8_9BACI</name>
<keyword evidence="7" id="KW-0805">Transcription regulation</keyword>
<evidence type="ECO:0000259" key="14">
    <source>
        <dbReference type="Pfam" id="PF03816"/>
    </source>
</evidence>
<dbReference type="NCBIfam" id="TIGR00350">
    <property type="entry name" value="lytR_cpsA_psr"/>
    <property type="match status" value="1"/>
</dbReference>
<evidence type="ECO:0000256" key="5">
    <source>
        <dbReference type="ARBA" id="ARBA00022968"/>
    </source>
</evidence>
<keyword evidence="8 13" id="KW-0472">Membrane</keyword>
<evidence type="ECO:0000256" key="3">
    <source>
        <dbReference type="ARBA" id="ARBA00022475"/>
    </source>
</evidence>
<evidence type="ECO:0000256" key="13">
    <source>
        <dbReference type="SAM" id="Phobius"/>
    </source>
</evidence>
<feature type="domain" description="Cell envelope-related transcriptional attenuator" evidence="14">
    <location>
        <begin position="97"/>
        <end position="246"/>
    </location>
</feature>
<evidence type="ECO:0000256" key="12">
    <source>
        <dbReference type="SAM" id="MobiDB-lite"/>
    </source>
</evidence>
<evidence type="ECO:0000256" key="10">
    <source>
        <dbReference type="ARBA" id="ARBA00037178"/>
    </source>
</evidence>
<dbReference type="Pfam" id="PF03816">
    <property type="entry name" value="LytR_cpsA_psr"/>
    <property type="match status" value="1"/>
</dbReference>
<feature type="transmembrane region" description="Helical" evidence="13">
    <location>
        <begin position="20"/>
        <end position="39"/>
    </location>
</feature>
<feature type="compositionally biased region" description="Polar residues" evidence="12">
    <location>
        <begin position="91"/>
        <end position="100"/>
    </location>
</feature>